<dbReference type="RefSeq" id="WP_200275961.1">
    <property type="nucleotide sequence ID" value="NZ_CP066802.1"/>
</dbReference>
<keyword evidence="3" id="KW-0731">Sigma factor</keyword>
<comment type="similarity">
    <text evidence="1">Belongs to the sigma-70 factor family. ECF subfamily.</text>
</comment>
<dbReference type="Pfam" id="PF08281">
    <property type="entry name" value="Sigma70_r4_2"/>
    <property type="match status" value="1"/>
</dbReference>
<dbReference type="InterPro" id="IPR036388">
    <property type="entry name" value="WH-like_DNA-bd_sf"/>
</dbReference>
<dbReference type="Proteomes" id="UP000595895">
    <property type="component" value="Chromosome"/>
</dbReference>
<dbReference type="InterPro" id="IPR013324">
    <property type="entry name" value="RNA_pol_sigma_r3/r4-like"/>
</dbReference>
<evidence type="ECO:0000256" key="2">
    <source>
        <dbReference type="ARBA" id="ARBA00023015"/>
    </source>
</evidence>
<evidence type="ECO:0000256" key="1">
    <source>
        <dbReference type="ARBA" id="ARBA00010641"/>
    </source>
</evidence>
<dbReference type="SUPFAM" id="SSF88946">
    <property type="entry name" value="Sigma2 domain of RNA polymerase sigma factors"/>
    <property type="match status" value="1"/>
</dbReference>
<dbReference type="EMBL" id="CP066802">
    <property type="protein sequence ID" value="QQM67404.1"/>
    <property type="molecule type" value="Genomic_DNA"/>
</dbReference>
<dbReference type="GO" id="GO:0016987">
    <property type="term" value="F:sigma factor activity"/>
    <property type="evidence" value="ECO:0007669"/>
    <property type="project" value="UniProtKB-KW"/>
</dbReference>
<feature type="domain" description="RNA polymerase sigma-70 region 2" evidence="7">
    <location>
        <begin position="49"/>
        <end position="117"/>
    </location>
</feature>
<keyword evidence="5" id="KW-0804">Transcription</keyword>
<dbReference type="Gene3D" id="1.10.10.10">
    <property type="entry name" value="Winged helix-like DNA-binding domain superfamily/Winged helix DNA-binding domain"/>
    <property type="match status" value="1"/>
</dbReference>
<dbReference type="SUPFAM" id="SSF88659">
    <property type="entry name" value="Sigma3 and sigma4 domains of RNA polymerase sigma factors"/>
    <property type="match status" value="1"/>
</dbReference>
<dbReference type="GO" id="GO:0006352">
    <property type="term" value="P:DNA-templated transcription initiation"/>
    <property type="evidence" value="ECO:0007669"/>
    <property type="project" value="InterPro"/>
</dbReference>
<evidence type="ECO:0000259" key="8">
    <source>
        <dbReference type="Pfam" id="PF08281"/>
    </source>
</evidence>
<evidence type="ECO:0000259" key="7">
    <source>
        <dbReference type="Pfam" id="PF04542"/>
    </source>
</evidence>
<dbReference type="PANTHER" id="PTHR43133">
    <property type="entry name" value="RNA POLYMERASE ECF-TYPE SIGMA FACTO"/>
    <property type="match status" value="1"/>
</dbReference>
<dbReference type="KEGG" id="awe:JG540_00355"/>
<dbReference type="InterPro" id="IPR039425">
    <property type="entry name" value="RNA_pol_sigma-70-like"/>
</dbReference>
<organism evidence="9 10">
    <name type="scientific">Actinomyces weissii</name>
    <dbReference type="NCBI Taxonomy" id="675090"/>
    <lineage>
        <taxon>Bacteria</taxon>
        <taxon>Bacillati</taxon>
        <taxon>Actinomycetota</taxon>
        <taxon>Actinomycetes</taxon>
        <taxon>Actinomycetales</taxon>
        <taxon>Actinomycetaceae</taxon>
        <taxon>Actinomyces</taxon>
    </lineage>
</organism>
<dbReference type="AlphaFoldDB" id="A0A7T7M9I1"/>
<evidence type="ECO:0000256" key="5">
    <source>
        <dbReference type="ARBA" id="ARBA00023163"/>
    </source>
</evidence>
<evidence type="ECO:0000313" key="9">
    <source>
        <dbReference type="EMBL" id="QQM67404.1"/>
    </source>
</evidence>
<dbReference type="InterPro" id="IPR013249">
    <property type="entry name" value="RNA_pol_sigma70_r4_t2"/>
</dbReference>
<dbReference type="PANTHER" id="PTHR43133:SF8">
    <property type="entry name" value="RNA POLYMERASE SIGMA FACTOR HI_1459-RELATED"/>
    <property type="match status" value="1"/>
</dbReference>
<keyword evidence="4" id="KW-0238">DNA-binding</keyword>
<dbReference type="GO" id="GO:0003677">
    <property type="term" value="F:DNA binding"/>
    <property type="evidence" value="ECO:0007669"/>
    <property type="project" value="UniProtKB-KW"/>
</dbReference>
<dbReference type="InterPro" id="IPR013325">
    <property type="entry name" value="RNA_pol_sigma_r2"/>
</dbReference>
<protein>
    <submittedName>
        <fullName evidence="9">Sigma-70 family RNA polymerase sigma factor</fullName>
    </submittedName>
</protein>
<evidence type="ECO:0000313" key="10">
    <source>
        <dbReference type="Proteomes" id="UP000595895"/>
    </source>
</evidence>
<dbReference type="Gene3D" id="1.10.1740.10">
    <property type="match status" value="1"/>
</dbReference>
<dbReference type="InterPro" id="IPR007627">
    <property type="entry name" value="RNA_pol_sigma70_r2"/>
</dbReference>
<reference evidence="9 10" key="1">
    <citation type="submission" date="2020-12" db="EMBL/GenBank/DDBJ databases">
        <authorList>
            <person name="Zhou J."/>
        </authorList>
    </citation>
    <scope>NUCLEOTIDE SEQUENCE [LARGE SCALE GENOMIC DNA]</scope>
    <source>
        <strain evidence="9 10">CCUG 61299</strain>
    </source>
</reference>
<keyword evidence="2" id="KW-0805">Transcription regulation</keyword>
<evidence type="ECO:0000256" key="3">
    <source>
        <dbReference type="ARBA" id="ARBA00023082"/>
    </source>
</evidence>
<accession>A0A7T7M9I1</accession>
<dbReference type="InterPro" id="IPR014284">
    <property type="entry name" value="RNA_pol_sigma-70_dom"/>
</dbReference>
<dbReference type="Pfam" id="PF04542">
    <property type="entry name" value="Sigma70_r2"/>
    <property type="match status" value="1"/>
</dbReference>
<evidence type="ECO:0000256" key="4">
    <source>
        <dbReference type="ARBA" id="ARBA00023125"/>
    </source>
</evidence>
<keyword evidence="10" id="KW-1185">Reference proteome</keyword>
<gene>
    <name evidence="9" type="ORF">JG540_00355</name>
</gene>
<dbReference type="NCBIfam" id="TIGR02937">
    <property type="entry name" value="sigma70-ECF"/>
    <property type="match status" value="1"/>
</dbReference>
<sequence>MTGTEHSSAPPGLGAQQRAHPERLATGGGADKHLVLRAQDGDLQAFEKLVGRYEGRLFRAAYMLVGNRHDAEDVVQDALVLSWKRLHLLREPEAFRGWLLRICTNEANSVLRRRGRRATHSSAPEDLDALEGASAAASRGDGIGTRRPAAQGDPSHSNEVNAQIAALSEVLARISPELRACWTLREVEEMSYKEIAQTLGVTEATARGRLARARAVVMEQMEAWR</sequence>
<proteinExistence type="inferred from homology"/>
<name>A0A7T7M9I1_9ACTO</name>
<evidence type="ECO:0000256" key="6">
    <source>
        <dbReference type="SAM" id="MobiDB-lite"/>
    </source>
</evidence>
<feature type="domain" description="RNA polymerase sigma factor 70 region 4 type 2" evidence="8">
    <location>
        <begin position="166"/>
        <end position="215"/>
    </location>
</feature>
<feature type="region of interest" description="Disordered" evidence="6">
    <location>
        <begin position="137"/>
        <end position="158"/>
    </location>
</feature>